<evidence type="ECO:0000256" key="4">
    <source>
        <dbReference type="SAM" id="MobiDB-lite"/>
    </source>
</evidence>
<dbReference type="EMBL" id="CAJMWQ010000955">
    <property type="protein sequence ID" value="CAE6405414.1"/>
    <property type="molecule type" value="Genomic_DNA"/>
</dbReference>
<evidence type="ECO:0000256" key="1">
    <source>
        <dbReference type="ARBA" id="ARBA00004123"/>
    </source>
</evidence>
<feature type="compositionally biased region" description="Acidic residues" evidence="4">
    <location>
        <begin position="165"/>
        <end position="177"/>
    </location>
</feature>
<evidence type="ECO:0000313" key="5">
    <source>
        <dbReference type="EMBL" id="CAE6405414.1"/>
    </source>
</evidence>
<comment type="caution">
    <text evidence="5">The sequence shown here is derived from an EMBL/GenBank/DDBJ whole genome shotgun (WGS) entry which is preliminary data.</text>
</comment>
<proteinExistence type="inferred from homology"/>
<evidence type="ECO:0000256" key="2">
    <source>
        <dbReference type="ARBA" id="ARBA00008352"/>
    </source>
</evidence>
<name>A0A8H2WTI9_9AGAM</name>
<comment type="similarity">
    <text evidence="2">Belongs to the eukaryotic RPC7 RNA polymerase subunit family.</text>
</comment>
<dbReference type="InterPro" id="IPR024661">
    <property type="entry name" value="RNA_pol_III_Rpc31"/>
</dbReference>
<gene>
    <name evidence="5" type="ORF">RDB_LOCUS33654</name>
</gene>
<dbReference type="GO" id="GO:0006383">
    <property type="term" value="P:transcription by RNA polymerase III"/>
    <property type="evidence" value="ECO:0007669"/>
    <property type="project" value="InterPro"/>
</dbReference>
<keyword evidence="3" id="KW-0539">Nucleus</keyword>
<dbReference type="Pfam" id="PF11705">
    <property type="entry name" value="RNA_pol_3_Rpc31"/>
    <property type="match status" value="1"/>
</dbReference>
<dbReference type="PIRSF" id="PIRSF000777">
    <property type="entry name" value="RNA_polIII_C31"/>
    <property type="match status" value="1"/>
</dbReference>
<accession>A0A8H2WTI9</accession>
<evidence type="ECO:0008006" key="7">
    <source>
        <dbReference type="Google" id="ProtNLM"/>
    </source>
</evidence>
<reference evidence="5" key="1">
    <citation type="submission" date="2021-01" db="EMBL/GenBank/DDBJ databases">
        <authorList>
            <person name="Kaushik A."/>
        </authorList>
    </citation>
    <scope>NUCLEOTIDE SEQUENCE</scope>
    <source>
        <strain evidence="5">AG1-1B</strain>
    </source>
</reference>
<comment type="subcellular location">
    <subcellularLocation>
        <location evidence="1">Nucleus</location>
    </subcellularLocation>
</comment>
<feature type="region of interest" description="Disordered" evidence="4">
    <location>
        <begin position="105"/>
        <end position="184"/>
    </location>
</feature>
<dbReference type="PANTHER" id="PTHR15367:SF2">
    <property type="entry name" value="DNA-DIRECTED RNA POLYMERASE III SUBUNIT"/>
    <property type="match status" value="1"/>
</dbReference>
<evidence type="ECO:0000313" key="6">
    <source>
        <dbReference type="Proteomes" id="UP000663826"/>
    </source>
</evidence>
<dbReference type="Proteomes" id="UP000663826">
    <property type="component" value="Unassembled WGS sequence"/>
</dbReference>
<feature type="compositionally biased region" description="Acidic residues" evidence="4">
    <location>
        <begin position="141"/>
        <end position="158"/>
    </location>
</feature>
<dbReference type="AlphaFoldDB" id="A0A8H2WTI9"/>
<evidence type="ECO:0000256" key="3">
    <source>
        <dbReference type="ARBA" id="ARBA00023242"/>
    </source>
</evidence>
<sequence>MGLSFADIQSISREPTALYPPIDPLPLLSSITDEEREVIALQEGVASRLRTSPYYIVEPQKKAEQTRYSDKFLKSTTSVKLQAKDLNPAFFPPDLWDAYFNPKKRKAKKAKGRARLNLDSLETNEKDDDEGSEKASGAGSGEEDQVDYDDENEDENDYADNYFDNGEDEDYGDDGGDDGGGTYD</sequence>
<protein>
    <recommendedName>
        <fullName evidence="7">DNA-directed RNA polymerase III subunit</fullName>
    </recommendedName>
</protein>
<organism evidence="5 6">
    <name type="scientific">Rhizoctonia solani</name>
    <dbReference type="NCBI Taxonomy" id="456999"/>
    <lineage>
        <taxon>Eukaryota</taxon>
        <taxon>Fungi</taxon>
        <taxon>Dikarya</taxon>
        <taxon>Basidiomycota</taxon>
        <taxon>Agaricomycotina</taxon>
        <taxon>Agaricomycetes</taxon>
        <taxon>Cantharellales</taxon>
        <taxon>Ceratobasidiaceae</taxon>
        <taxon>Rhizoctonia</taxon>
    </lineage>
</organism>
<dbReference type="GO" id="GO:0005666">
    <property type="term" value="C:RNA polymerase III complex"/>
    <property type="evidence" value="ECO:0007669"/>
    <property type="project" value="TreeGrafter"/>
</dbReference>
<feature type="compositionally biased region" description="Basic residues" evidence="4">
    <location>
        <begin position="105"/>
        <end position="114"/>
    </location>
</feature>
<dbReference type="PANTHER" id="PTHR15367">
    <property type="entry name" value="DNA-DIRECTED RNA POLYMERASE III"/>
    <property type="match status" value="1"/>
</dbReference>